<dbReference type="Pfam" id="PF06961">
    <property type="entry name" value="DUF1294"/>
    <property type="match status" value="1"/>
</dbReference>
<sequence length="91" mass="10125">MSWLAGYLAVINFMTWVAYGLDKGRAKRGKWRISERNLLILTAAGGSVGALAGMLMFRHKTKKAKFVIGVPVLLVVHCVLVAMAAQWFMRM</sequence>
<dbReference type="EMBL" id="DXFA01000009">
    <property type="protein sequence ID" value="HIX47492.1"/>
    <property type="molecule type" value="Genomic_DNA"/>
</dbReference>
<feature type="transmembrane region" description="Helical" evidence="1">
    <location>
        <begin position="66"/>
        <end position="89"/>
    </location>
</feature>
<proteinExistence type="predicted"/>
<organism evidence="2 3">
    <name type="scientific">Candidatus Mediterraneibacter caccavium</name>
    <dbReference type="NCBI Taxonomy" id="2838661"/>
    <lineage>
        <taxon>Bacteria</taxon>
        <taxon>Bacillati</taxon>
        <taxon>Bacillota</taxon>
        <taxon>Clostridia</taxon>
        <taxon>Lachnospirales</taxon>
        <taxon>Lachnospiraceae</taxon>
        <taxon>Mediterraneibacter</taxon>
    </lineage>
</organism>
<dbReference type="Proteomes" id="UP000824243">
    <property type="component" value="Unassembled WGS sequence"/>
</dbReference>
<feature type="transmembrane region" description="Helical" evidence="1">
    <location>
        <begin position="36"/>
        <end position="57"/>
    </location>
</feature>
<evidence type="ECO:0000313" key="3">
    <source>
        <dbReference type="Proteomes" id="UP000824243"/>
    </source>
</evidence>
<keyword evidence="1" id="KW-0472">Membrane</keyword>
<evidence type="ECO:0000313" key="2">
    <source>
        <dbReference type="EMBL" id="HIX47492.1"/>
    </source>
</evidence>
<gene>
    <name evidence="2" type="ORF">H9981_00475</name>
</gene>
<reference evidence="2" key="1">
    <citation type="journal article" date="2021" name="PeerJ">
        <title>Extensive microbial diversity within the chicken gut microbiome revealed by metagenomics and culture.</title>
        <authorList>
            <person name="Gilroy R."/>
            <person name="Ravi A."/>
            <person name="Getino M."/>
            <person name="Pursley I."/>
            <person name="Horton D.L."/>
            <person name="Alikhan N.F."/>
            <person name="Baker D."/>
            <person name="Gharbi K."/>
            <person name="Hall N."/>
            <person name="Watson M."/>
            <person name="Adriaenssens E.M."/>
            <person name="Foster-Nyarko E."/>
            <person name="Jarju S."/>
            <person name="Secka A."/>
            <person name="Antonio M."/>
            <person name="Oren A."/>
            <person name="Chaudhuri R.R."/>
            <person name="La Ragione R."/>
            <person name="Hildebrand F."/>
            <person name="Pallen M.J."/>
        </authorList>
    </citation>
    <scope>NUCLEOTIDE SEQUENCE</scope>
    <source>
        <strain evidence="2">ChiSjej5B23-15282</strain>
    </source>
</reference>
<keyword evidence="1" id="KW-0812">Transmembrane</keyword>
<name>A0A9D1VWE8_9FIRM</name>
<reference evidence="2" key="2">
    <citation type="submission" date="2021-04" db="EMBL/GenBank/DDBJ databases">
        <authorList>
            <person name="Gilroy R."/>
        </authorList>
    </citation>
    <scope>NUCLEOTIDE SEQUENCE</scope>
    <source>
        <strain evidence="2">ChiSjej5B23-15282</strain>
    </source>
</reference>
<comment type="caution">
    <text evidence="2">The sequence shown here is derived from an EMBL/GenBank/DDBJ whole genome shotgun (WGS) entry which is preliminary data.</text>
</comment>
<protein>
    <submittedName>
        <fullName evidence="2">DUF1294 domain-containing protein</fullName>
    </submittedName>
</protein>
<keyword evidence="1" id="KW-1133">Transmembrane helix</keyword>
<dbReference type="InterPro" id="IPR010718">
    <property type="entry name" value="DUF1294"/>
</dbReference>
<accession>A0A9D1VWE8</accession>
<evidence type="ECO:0000256" key="1">
    <source>
        <dbReference type="SAM" id="Phobius"/>
    </source>
</evidence>
<dbReference type="AlphaFoldDB" id="A0A9D1VWE8"/>